<feature type="non-terminal residue" evidence="1">
    <location>
        <position position="1"/>
    </location>
</feature>
<accession>A0A8S2ZA95</accession>
<dbReference type="Proteomes" id="UP000681967">
    <property type="component" value="Unassembled WGS sequence"/>
</dbReference>
<evidence type="ECO:0000313" key="2">
    <source>
        <dbReference type="Proteomes" id="UP000681967"/>
    </source>
</evidence>
<sequence>ANHHLIQSVMKELVEQKGESGVKAAGWLNQMENFQTFFGLKLGKFLLNFFLIATESIVYDYS</sequence>
<protein>
    <submittedName>
        <fullName evidence="1">Uncharacterized protein</fullName>
    </submittedName>
</protein>
<dbReference type="AlphaFoldDB" id="A0A8S2ZA95"/>
<reference evidence="1" key="1">
    <citation type="submission" date="2021-02" db="EMBL/GenBank/DDBJ databases">
        <authorList>
            <person name="Nowell W R."/>
        </authorList>
    </citation>
    <scope>NUCLEOTIDE SEQUENCE</scope>
</reference>
<comment type="caution">
    <text evidence="1">The sequence shown here is derived from an EMBL/GenBank/DDBJ whole genome shotgun (WGS) entry which is preliminary data.</text>
</comment>
<dbReference type="EMBL" id="CAJOBH010098634">
    <property type="protein sequence ID" value="CAF4601659.1"/>
    <property type="molecule type" value="Genomic_DNA"/>
</dbReference>
<proteinExistence type="predicted"/>
<gene>
    <name evidence="1" type="ORF">BYL167_LOCUS40159</name>
</gene>
<name>A0A8S2ZA95_9BILA</name>
<organism evidence="1 2">
    <name type="scientific">Rotaria magnacalcarata</name>
    <dbReference type="NCBI Taxonomy" id="392030"/>
    <lineage>
        <taxon>Eukaryota</taxon>
        <taxon>Metazoa</taxon>
        <taxon>Spiralia</taxon>
        <taxon>Gnathifera</taxon>
        <taxon>Rotifera</taxon>
        <taxon>Eurotatoria</taxon>
        <taxon>Bdelloidea</taxon>
        <taxon>Philodinida</taxon>
        <taxon>Philodinidae</taxon>
        <taxon>Rotaria</taxon>
    </lineage>
</organism>
<evidence type="ECO:0000313" key="1">
    <source>
        <dbReference type="EMBL" id="CAF4601659.1"/>
    </source>
</evidence>